<protein>
    <submittedName>
        <fullName evidence="2">MmoB/DmpM family protein</fullName>
    </submittedName>
</protein>
<dbReference type="NCBIfam" id="NF045941">
    <property type="entry name" value="PropMonoxMimD"/>
    <property type="match status" value="1"/>
</dbReference>
<evidence type="ECO:0000313" key="2">
    <source>
        <dbReference type="EMBL" id="MEB3100120.1"/>
    </source>
</evidence>
<dbReference type="InterPro" id="IPR003454">
    <property type="entry name" value="MOase_MmoB_DmpM"/>
</dbReference>
<organism evidence="2 3">
    <name type="scientific">Ferviditalea candida</name>
    <dbReference type="NCBI Taxonomy" id="3108399"/>
    <lineage>
        <taxon>Bacteria</taxon>
        <taxon>Bacillati</taxon>
        <taxon>Bacillota</taxon>
        <taxon>Bacilli</taxon>
        <taxon>Bacillales</taxon>
        <taxon>Paenibacillaceae</taxon>
        <taxon>Ferviditalea</taxon>
    </lineage>
</organism>
<comment type="caution">
    <text evidence="2">The sequence shown here is derived from an EMBL/GenBank/DDBJ whole genome shotgun (WGS) entry which is preliminary data.</text>
</comment>
<dbReference type="Pfam" id="PF02406">
    <property type="entry name" value="MmoB_DmpM"/>
    <property type="match status" value="1"/>
</dbReference>
<dbReference type="Proteomes" id="UP001310386">
    <property type="component" value="Unassembled WGS sequence"/>
</dbReference>
<dbReference type="InterPro" id="IPR036889">
    <property type="entry name" value="mOase_MmoB_DmpM_sf"/>
</dbReference>
<reference evidence="2" key="1">
    <citation type="submission" date="2023-12" db="EMBL/GenBank/DDBJ databases">
        <title>Fervidustalea candida gen. nov., sp. nov., a novel member of the family Paenibacillaceae isolated from a geothermal area.</title>
        <authorList>
            <person name="Li W.-J."/>
            <person name="Jiao J.-Y."/>
            <person name="Chen Y."/>
        </authorList>
    </citation>
    <scope>NUCLEOTIDE SEQUENCE</scope>
    <source>
        <strain evidence="2">SYSU GA230002</strain>
    </source>
</reference>
<dbReference type="EMBL" id="JAYJLD010000001">
    <property type="protein sequence ID" value="MEB3100120.1"/>
    <property type="molecule type" value="Genomic_DNA"/>
</dbReference>
<evidence type="ECO:0000256" key="1">
    <source>
        <dbReference type="ARBA" id="ARBA00006313"/>
    </source>
</evidence>
<name>A0ABU5ZC76_9BACL</name>
<proteinExistence type="inferred from homology"/>
<dbReference type="RefSeq" id="WP_371752234.1">
    <property type="nucleotide sequence ID" value="NZ_JAYJLD010000001.1"/>
</dbReference>
<evidence type="ECO:0000313" key="3">
    <source>
        <dbReference type="Proteomes" id="UP001310386"/>
    </source>
</evidence>
<gene>
    <name evidence="2" type="ORF">VF724_00390</name>
</gene>
<dbReference type="Gene3D" id="3.90.56.10">
    <property type="entry name" value="Monooxygenase component MmoB/DmpM"/>
    <property type="match status" value="1"/>
</dbReference>
<keyword evidence="3" id="KW-1185">Reference proteome</keyword>
<comment type="similarity">
    <text evidence="1">Belongs to the TmoD/XamoD family.</text>
</comment>
<sequence length="107" mass="12198">MSLKKLEQSFNNKCGVTLSDSVEGRVIADIMEGKPGIKVTHYPAMIRIDGTQQIEFDMKEISEALGRDFDPYLFQVEMSTHYGRMVMLDDKIILFANPEDAKEYIGF</sequence>
<accession>A0ABU5ZC76</accession>
<dbReference type="SUPFAM" id="SSF56029">
    <property type="entry name" value="Monooxygenase (hydroxylase) regulatory protein"/>
    <property type="match status" value="1"/>
</dbReference>